<sequence length="538" mass="56734">MSSPPPGHPPGPPPFPPPVGPPPGPPPVGSPLGPPPPRPPPFASPRVSHQPSPPPPGPSTPPTGPPTPPPGPPPPPFASPPVSHQPSPPPAGPPTPPPGPPTPPFAPPPVSHQPSPPPPGPPPPPPPPPPPSQPPSLPQETSDQVVYTQTIQAPSPIESAYSFRYSDQAIPRTSARTSDGMLPQYYDDLSFREVAQEEPSFPSPESGHRFPQASRSSCVDKLDVQQTAAYSESGAFEPFKFRIGIDAPMQYAYGPRESTLSNLPDYGTYPPPQPAGFQPCINAPPSVLASRVGQTAPQPQPRPVRPQRPPPTRDVFAPPWHAQQYSPGPVSTPSNIGVHGTGEGWGQTRDFRAQLYLPGPINMPSNIGVHGQGGGWGQTRDFRAQQYSPGLIGPPSNIGAHGTGEGWGQARDGRAERCLPENPPCCAYHDSPCRTNMPNNIGVAPSGENWGPAGQRTVGMDADLGGQRKVRTERPSPERTTRGRGAYAENVTPERTRPGGLWPETTVTGESVKSHKLSDPGLSTFAFKTSVTVYSNSV</sequence>
<dbReference type="EMBL" id="JACVVK020000174">
    <property type="protein sequence ID" value="KAK7486760.1"/>
    <property type="molecule type" value="Genomic_DNA"/>
</dbReference>
<evidence type="ECO:0000313" key="2">
    <source>
        <dbReference type="EMBL" id="KAK7486760.1"/>
    </source>
</evidence>
<proteinExistence type="predicted"/>
<feature type="compositionally biased region" description="Polar residues" evidence="1">
    <location>
        <begin position="140"/>
        <end position="153"/>
    </location>
</feature>
<dbReference type="AlphaFoldDB" id="A0ABD0KIB7"/>
<name>A0ABD0KIB7_9CAEN</name>
<evidence type="ECO:0000313" key="3">
    <source>
        <dbReference type="Proteomes" id="UP001519460"/>
    </source>
</evidence>
<dbReference type="Proteomes" id="UP001519460">
    <property type="component" value="Unassembled WGS sequence"/>
</dbReference>
<gene>
    <name evidence="2" type="ORF">BaRGS_00022044</name>
</gene>
<feature type="compositionally biased region" description="Pro residues" evidence="1">
    <location>
        <begin position="86"/>
        <end position="137"/>
    </location>
</feature>
<organism evidence="2 3">
    <name type="scientific">Batillaria attramentaria</name>
    <dbReference type="NCBI Taxonomy" id="370345"/>
    <lineage>
        <taxon>Eukaryota</taxon>
        <taxon>Metazoa</taxon>
        <taxon>Spiralia</taxon>
        <taxon>Lophotrochozoa</taxon>
        <taxon>Mollusca</taxon>
        <taxon>Gastropoda</taxon>
        <taxon>Caenogastropoda</taxon>
        <taxon>Sorbeoconcha</taxon>
        <taxon>Cerithioidea</taxon>
        <taxon>Batillariidae</taxon>
        <taxon>Batillaria</taxon>
    </lineage>
</organism>
<comment type="caution">
    <text evidence="2">The sequence shown here is derived from an EMBL/GenBank/DDBJ whole genome shotgun (WGS) entry which is preliminary data.</text>
</comment>
<keyword evidence="3" id="KW-1185">Reference proteome</keyword>
<feature type="compositionally biased region" description="Pro residues" evidence="1">
    <location>
        <begin position="51"/>
        <end position="79"/>
    </location>
</feature>
<feature type="region of interest" description="Disordered" evidence="1">
    <location>
        <begin position="1"/>
        <end position="159"/>
    </location>
</feature>
<accession>A0ABD0KIB7</accession>
<feature type="compositionally biased region" description="Pro residues" evidence="1">
    <location>
        <begin position="298"/>
        <end position="312"/>
    </location>
</feature>
<feature type="region of interest" description="Disordered" evidence="1">
    <location>
        <begin position="195"/>
        <end position="218"/>
    </location>
</feature>
<reference evidence="2 3" key="1">
    <citation type="journal article" date="2023" name="Sci. Data">
        <title>Genome assembly of the Korean intertidal mud-creeper Batillaria attramentaria.</title>
        <authorList>
            <person name="Patra A.K."/>
            <person name="Ho P.T."/>
            <person name="Jun S."/>
            <person name="Lee S.J."/>
            <person name="Kim Y."/>
            <person name="Won Y.J."/>
        </authorList>
    </citation>
    <scope>NUCLEOTIDE SEQUENCE [LARGE SCALE GENOMIC DNA]</scope>
    <source>
        <strain evidence="2">Wonlab-2016</strain>
    </source>
</reference>
<feature type="compositionally biased region" description="Pro residues" evidence="1">
    <location>
        <begin position="1"/>
        <end position="43"/>
    </location>
</feature>
<feature type="region of interest" description="Disordered" evidence="1">
    <location>
        <begin position="289"/>
        <end position="315"/>
    </location>
</feature>
<protein>
    <submittedName>
        <fullName evidence="2">Uncharacterized protein</fullName>
    </submittedName>
</protein>
<evidence type="ECO:0000256" key="1">
    <source>
        <dbReference type="SAM" id="MobiDB-lite"/>
    </source>
</evidence>